<evidence type="ECO:0000313" key="3">
    <source>
        <dbReference type="Proteomes" id="UP000589036"/>
    </source>
</evidence>
<evidence type="ECO:0000313" key="2">
    <source>
        <dbReference type="EMBL" id="NYE48569.1"/>
    </source>
</evidence>
<keyword evidence="3" id="KW-1185">Reference proteome</keyword>
<dbReference type="EMBL" id="JACCCC010000001">
    <property type="protein sequence ID" value="NYE48569.1"/>
    <property type="molecule type" value="Genomic_DNA"/>
</dbReference>
<protein>
    <recommendedName>
        <fullName evidence="4">DUF2567 domain-containing protein</fullName>
    </recommendedName>
</protein>
<comment type="caution">
    <text evidence="2">The sequence shown here is derived from an EMBL/GenBank/DDBJ whole genome shotgun (WGS) entry which is preliminary data.</text>
</comment>
<evidence type="ECO:0008006" key="4">
    <source>
        <dbReference type="Google" id="ProtNLM"/>
    </source>
</evidence>
<sequence>MGRQLAMGGAALGAVTVLGVPLGLLWWMIAPRAEVTATGSGTTLPYPVSETLFAAEGYFAIMTLVAGLVCGYVGYVVQYRFAAWLRADLRLATLLGLAVGAVAASLIAWGIGVALDAGDYERALAAAERGDVISSGLQLRSHSALLLWPFVAVLQFGLFDAVSIWRHDLPHLRTDASEHGSAPAEWPR</sequence>
<dbReference type="Proteomes" id="UP000589036">
    <property type="component" value="Unassembled WGS sequence"/>
</dbReference>
<name>A0A852TX28_9ACTN</name>
<feature type="transmembrane region" description="Helical" evidence="1">
    <location>
        <begin position="89"/>
        <end position="111"/>
    </location>
</feature>
<keyword evidence="1" id="KW-1133">Transmembrane helix</keyword>
<feature type="transmembrane region" description="Helical" evidence="1">
    <location>
        <begin position="57"/>
        <end position="77"/>
    </location>
</feature>
<dbReference type="AlphaFoldDB" id="A0A852TX28"/>
<reference evidence="2 3" key="1">
    <citation type="submission" date="2020-07" db="EMBL/GenBank/DDBJ databases">
        <title>Sequencing the genomes of 1000 actinobacteria strains.</title>
        <authorList>
            <person name="Klenk H.-P."/>
        </authorList>
    </citation>
    <scope>NUCLEOTIDE SEQUENCE [LARGE SCALE GENOMIC DNA]</scope>
    <source>
        <strain evidence="2 3">CXB654</strain>
    </source>
</reference>
<accession>A0A852TX28</accession>
<proteinExistence type="predicted"/>
<dbReference type="RefSeq" id="WP_246334408.1">
    <property type="nucleotide sequence ID" value="NZ_BAAAYY010000004.1"/>
</dbReference>
<feature type="transmembrane region" description="Helical" evidence="1">
    <location>
        <begin position="145"/>
        <end position="165"/>
    </location>
</feature>
<feature type="transmembrane region" description="Helical" evidence="1">
    <location>
        <begin position="7"/>
        <end position="29"/>
    </location>
</feature>
<keyword evidence="1" id="KW-0472">Membrane</keyword>
<organism evidence="2 3">
    <name type="scientific">Spinactinospora alkalitolerans</name>
    <dbReference type="NCBI Taxonomy" id="687207"/>
    <lineage>
        <taxon>Bacteria</taxon>
        <taxon>Bacillati</taxon>
        <taxon>Actinomycetota</taxon>
        <taxon>Actinomycetes</taxon>
        <taxon>Streptosporangiales</taxon>
        <taxon>Nocardiopsidaceae</taxon>
        <taxon>Spinactinospora</taxon>
    </lineage>
</organism>
<keyword evidence="1" id="KW-0812">Transmembrane</keyword>
<gene>
    <name evidence="2" type="ORF">HDA32_003689</name>
</gene>
<evidence type="ECO:0000256" key="1">
    <source>
        <dbReference type="SAM" id="Phobius"/>
    </source>
</evidence>